<dbReference type="EMBL" id="FOLL01000015">
    <property type="protein sequence ID" value="SFC57288.1"/>
    <property type="molecule type" value="Genomic_DNA"/>
</dbReference>
<dbReference type="Proteomes" id="UP000199577">
    <property type="component" value="Unassembled WGS sequence"/>
</dbReference>
<keyword evidence="7" id="KW-0813">Transport</keyword>
<reference evidence="9" key="1">
    <citation type="submission" date="2016-10" db="EMBL/GenBank/DDBJ databases">
        <authorList>
            <person name="Varghese N."/>
            <person name="Submissions S."/>
        </authorList>
    </citation>
    <scope>NUCLEOTIDE SEQUENCE [LARGE SCALE GENOMIC DNA]</scope>
    <source>
        <strain evidence="9">DSM 22900</strain>
    </source>
</reference>
<dbReference type="GO" id="GO:0005886">
    <property type="term" value="C:plasma membrane"/>
    <property type="evidence" value="ECO:0007669"/>
    <property type="project" value="UniProtKB-SubCell"/>
</dbReference>
<protein>
    <submittedName>
        <fullName evidence="8">Biopolymer transport protein ExbD</fullName>
    </submittedName>
</protein>
<dbReference type="InterPro" id="IPR003400">
    <property type="entry name" value="ExbD"/>
</dbReference>
<dbReference type="OrthoDB" id="9793581at2"/>
<dbReference type="GO" id="GO:0022857">
    <property type="term" value="F:transmembrane transporter activity"/>
    <property type="evidence" value="ECO:0007669"/>
    <property type="project" value="InterPro"/>
</dbReference>
<dbReference type="PANTHER" id="PTHR30558">
    <property type="entry name" value="EXBD MEMBRANE COMPONENT OF PMF-DRIVEN MACROMOLECULE IMPORT SYSTEM"/>
    <property type="match status" value="1"/>
</dbReference>
<evidence type="ECO:0000256" key="6">
    <source>
        <dbReference type="ARBA" id="ARBA00023136"/>
    </source>
</evidence>
<evidence type="ECO:0000313" key="8">
    <source>
        <dbReference type="EMBL" id="SFC57288.1"/>
    </source>
</evidence>
<keyword evidence="9" id="KW-1185">Reference proteome</keyword>
<comment type="subcellular location">
    <subcellularLocation>
        <location evidence="1">Cell membrane</location>
        <topology evidence="1">Single-pass membrane protein</topology>
    </subcellularLocation>
    <subcellularLocation>
        <location evidence="7">Cell membrane</location>
        <topology evidence="7">Single-pass type II membrane protein</topology>
    </subcellularLocation>
</comment>
<dbReference type="STRING" id="623281.SAMN05421747_11519"/>
<dbReference type="GO" id="GO:0015031">
    <property type="term" value="P:protein transport"/>
    <property type="evidence" value="ECO:0007669"/>
    <property type="project" value="UniProtKB-KW"/>
</dbReference>
<proteinExistence type="inferred from homology"/>
<organism evidence="8 9">
    <name type="scientific">Parapedobacter composti</name>
    <dbReference type="NCBI Taxonomy" id="623281"/>
    <lineage>
        <taxon>Bacteria</taxon>
        <taxon>Pseudomonadati</taxon>
        <taxon>Bacteroidota</taxon>
        <taxon>Sphingobacteriia</taxon>
        <taxon>Sphingobacteriales</taxon>
        <taxon>Sphingobacteriaceae</taxon>
        <taxon>Parapedobacter</taxon>
    </lineage>
</organism>
<gene>
    <name evidence="8" type="ORF">SAMN05421747_11519</name>
</gene>
<accession>A0A1I1KEZ4</accession>
<evidence type="ECO:0000256" key="2">
    <source>
        <dbReference type="ARBA" id="ARBA00005811"/>
    </source>
</evidence>
<comment type="similarity">
    <text evidence="2 7">Belongs to the ExbD/TolR family.</text>
</comment>
<sequence length="208" mass="23245">MPRVKVKRASTTIDMTAMCDVSFLLLTFFILTATARPQEPLQVDTPASVTQVKVPDENLGLITVGDNGKLFFGVKGRDIRSRMLELMSEKYSVPFTAEEKAEFSLMETFGVPIGNLKQVINMEPSDRVRPGLQPGIPADTTKDLSNQLFHWIYSARVATKELKNEEMRLSIRGDANEKYPAIKQAIDILQSQGVNKFSLLTSLRSSDF</sequence>
<evidence type="ECO:0000256" key="1">
    <source>
        <dbReference type="ARBA" id="ARBA00004162"/>
    </source>
</evidence>
<keyword evidence="5" id="KW-1133">Transmembrane helix</keyword>
<evidence type="ECO:0000256" key="7">
    <source>
        <dbReference type="RuleBase" id="RU003879"/>
    </source>
</evidence>
<evidence type="ECO:0000313" key="9">
    <source>
        <dbReference type="Proteomes" id="UP000199577"/>
    </source>
</evidence>
<name>A0A1I1KEZ4_9SPHI</name>
<keyword evidence="7" id="KW-0653">Protein transport</keyword>
<keyword evidence="6" id="KW-0472">Membrane</keyword>
<evidence type="ECO:0000256" key="4">
    <source>
        <dbReference type="ARBA" id="ARBA00022692"/>
    </source>
</evidence>
<dbReference type="PANTHER" id="PTHR30558:SF3">
    <property type="entry name" value="BIOPOLYMER TRANSPORT PROTEIN EXBD-RELATED"/>
    <property type="match status" value="1"/>
</dbReference>
<evidence type="ECO:0000256" key="3">
    <source>
        <dbReference type="ARBA" id="ARBA00022475"/>
    </source>
</evidence>
<keyword evidence="4 7" id="KW-0812">Transmembrane</keyword>
<keyword evidence="3" id="KW-1003">Cell membrane</keyword>
<dbReference type="AlphaFoldDB" id="A0A1I1KEZ4"/>
<dbReference type="RefSeq" id="WP_090974335.1">
    <property type="nucleotide sequence ID" value="NZ_FOLL01000015.1"/>
</dbReference>
<dbReference type="Pfam" id="PF02472">
    <property type="entry name" value="ExbD"/>
    <property type="match status" value="1"/>
</dbReference>
<evidence type="ECO:0000256" key="5">
    <source>
        <dbReference type="ARBA" id="ARBA00022989"/>
    </source>
</evidence>